<dbReference type="PROSITE" id="PS50234">
    <property type="entry name" value="VWFA"/>
    <property type="match status" value="1"/>
</dbReference>
<dbReference type="EMBL" id="QOQW01000006">
    <property type="protein sequence ID" value="RCK80420.1"/>
    <property type="molecule type" value="Genomic_DNA"/>
</dbReference>
<sequence>MFREPWVLGLLAFTLVWAILLVRVMMLDLRRRRAAFAAAPMLHRITGHQPTRRPVVKWGLMLLALACFGLALARPQGGFVEETVIGQALDLVVALDVSQSMLAPDVSGNTRLDVAKALVAHLVNYLKQDRLGLVVFAGDTMVQSPLSLDKNAFLTFLERTDPSLLTKQGTNLAAAIETSLDRFDFTASQARVILLISDGEDHDKERLDRAIAEAKRKRVPVHTIGIGSKEGSYLPVGRDVWGRVIYKTWQGERVVTRLDDRMLRRIAQETGGRFFRASDMATAREVAAGLEALPRAAIAGGSQLTTRELFSWPLLAGFLLLLLEWMISERIPYEREKDHWLKRI</sequence>
<evidence type="ECO:0000256" key="2">
    <source>
        <dbReference type="ARBA" id="ARBA00022692"/>
    </source>
</evidence>
<evidence type="ECO:0000256" key="4">
    <source>
        <dbReference type="ARBA" id="ARBA00023136"/>
    </source>
</evidence>
<keyword evidence="1" id="KW-1003">Cell membrane</keyword>
<evidence type="ECO:0000256" key="5">
    <source>
        <dbReference type="SAM" id="Phobius"/>
    </source>
</evidence>
<dbReference type="AlphaFoldDB" id="A0A367ZQV2"/>
<evidence type="ECO:0000313" key="7">
    <source>
        <dbReference type="EMBL" id="RCK80420.1"/>
    </source>
</evidence>
<dbReference type="Gene3D" id="3.40.50.410">
    <property type="entry name" value="von Willebrand factor, type A domain"/>
    <property type="match status" value="1"/>
</dbReference>
<accession>A0A367ZQV2</accession>
<keyword evidence="4 5" id="KW-0472">Membrane</keyword>
<keyword evidence="2 5" id="KW-0812">Transmembrane</keyword>
<dbReference type="PANTHER" id="PTHR22550">
    <property type="entry name" value="SPORE GERMINATION PROTEIN"/>
    <property type="match status" value="1"/>
</dbReference>
<comment type="caution">
    <text evidence="7">The sequence shown here is derived from an EMBL/GenBank/DDBJ whole genome shotgun (WGS) entry which is preliminary data.</text>
</comment>
<evidence type="ECO:0000259" key="6">
    <source>
        <dbReference type="PROSITE" id="PS50234"/>
    </source>
</evidence>
<feature type="domain" description="VWFA" evidence="6">
    <location>
        <begin position="90"/>
        <end position="290"/>
    </location>
</feature>
<evidence type="ECO:0000256" key="3">
    <source>
        <dbReference type="ARBA" id="ARBA00022989"/>
    </source>
</evidence>
<dbReference type="InterPro" id="IPR050768">
    <property type="entry name" value="UPF0353/GerABKA_families"/>
</dbReference>
<dbReference type="PANTHER" id="PTHR22550:SF5">
    <property type="entry name" value="LEUCINE ZIPPER PROTEIN 4"/>
    <property type="match status" value="1"/>
</dbReference>
<protein>
    <submittedName>
        <fullName evidence="7">BatB</fullName>
    </submittedName>
</protein>
<dbReference type="SMART" id="SM00327">
    <property type="entry name" value="VWA"/>
    <property type="match status" value="1"/>
</dbReference>
<dbReference type="Pfam" id="PF13519">
    <property type="entry name" value="VWA_2"/>
    <property type="match status" value="1"/>
</dbReference>
<feature type="transmembrane region" description="Helical" evidence="5">
    <location>
        <begin position="55"/>
        <end position="73"/>
    </location>
</feature>
<gene>
    <name evidence="7" type="ORF">OZSIB_3166</name>
</gene>
<evidence type="ECO:0000313" key="8">
    <source>
        <dbReference type="Proteomes" id="UP000252355"/>
    </source>
</evidence>
<proteinExistence type="predicted"/>
<dbReference type="InterPro" id="IPR036465">
    <property type="entry name" value="vWFA_dom_sf"/>
</dbReference>
<reference evidence="7 8" key="1">
    <citation type="submission" date="2018-05" db="EMBL/GenBank/DDBJ databases">
        <title>A metagenomic window into the 2 km-deep terrestrial subsurface aquifer revealed taxonomically and functionally diverse microbial community comprising novel uncultured bacterial lineages.</title>
        <authorList>
            <person name="Kadnikov V.V."/>
            <person name="Mardanov A.V."/>
            <person name="Beletsky A.V."/>
            <person name="Banks D."/>
            <person name="Pimenov N.V."/>
            <person name="Frank Y.A."/>
            <person name="Karnachuk O.V."/>
            <person name="Ravin N.V."/>
        </authorList>
    </citation>
    <scope>NUCLEOTIDE SEQUENCE [LARGE SCALE GENOMIC DNA]</scope>
    <source>
        <strain evidence="7">BY5</strain>
    </source>
</reference>
<dbReference type="SUPFAM" id="SSF53300">
    <property type="entry name" value="vWA-like"/>
    <property type="match status" value="1"/>
</dbReference>
<dbReference type="InterPro" id="IPR002035">
    <property type="entry name" value="VWF_A"/>
</dbReference>
<feature type="transmembrane region" description="Helical" evidence="5">
    <location>
        <begin position="6"/>
        <end position="26"/>
    </location>
</feature>
<organism evidence="7 8">
    <name type="scientific">Candidatus Ozemobacter sibiricus</name>
    <dbReference type="NCBI Taxonomy" id="2268124"/>
    <lineage>
        <taxon>Bacteria</taxon>
        <taxon>Candidatus Ozemobacteria</taxon>
        <taxon>Candidatus Ozemobacterales</taxon>
        <taxon>Candidatus Ozemobacteraceae</taxon>
        <taxon>Candidatus Ozemobacter</taxon>
    </lineage>
</organism>
<evidence type="ECO:0000256" key="1">
    <source>
        <dbReference type="ARBA" id="ARBA00022475"/>
    </source>
</evidence>
<dbReference type="Proteomes" id="UP000252355">
    <property type="component" value="Unassembled WGS sequence"/>
</dbReference>
<name>A0A367ZQV2_9BACT</name>
<keyword evidence="3 5" id="KW-1133">Transmembrane helix</keyword>